<name>A0AAU8EX32_9MICC</name>
<accession>A0AAU8EX32</accession>
<evidence type="ECO:0000256" key="1">
    <source>
        <dbReference type="SAM" id="MobiDB-lite"/>
    </source>
</evidence>
<dbReference type="EMBL" id="CP159279">
    <property type="protein sequence ID" value="XCH13371.1"/>
    <property type="molecule type" value="Genomic_DNA"/>
</dbReference>
<evidence type="ECO:0000313" key="2">
    <source>
        <dbReference type="EMBL" id="XCH13371.1"/>
    </source>
</evidence>
<protein>
    <submittedName>
        <fullName evidence="2">Uncharacterized protein</fullName>
    </submittedName>
</protein>
<organism evidence="2">
    <name type="scientific">Arthrobacter sp. K5</name>
    <dbReference type="NCBI Taxonomy" id="2839623"/>
    <lineage>
        <taxon>Bacteria</taxon>
        <taxon>Bacillati</taxon>
        <taxon>Actinomycetota</taxon>
        <taxon>Actinomycetes</taxon>
        <taxon>Micrococcales</taxon>
        <taxon>Micrococcaceae</taxon>
        <taxon>Arthrobacter</taxon>
    </lineage>
</organism>
<feature type="region of interest" description="Disordered" evidence="1">
    <location>
        <begin position="1"/>
        <end position="23"/>
    </location>
</feature>
<proteinExistence type="predicted"/>
<sequence>MNSSDGDSRPAPSVLPVSSGERPDLRSFHVREDVALAGRCGNVHLATGRTCILPERHPGSCDFVGPEDANGVAR</sequence>
<reference evidence="2" key="1">
    <citation type="submission" date="2024-06" db="EMBL/GenBank/DDBJ databases">
        <title>Biodegradation of dimethachlon by Arthrobacter sp. K5: mechanistic insights and ecological implications.</title>
        <authorList>
            <person name="Hu S."/>
            <person name="Lu P."/>
        </authorList>
    </citation>
    <scope>NUCLEOTIDE SEQUENCE</scope>
    <source>
        <strain evidence="2">K5</strain>
    </source>
</reference>
<gene>
    <name evidence="2" type="ORF">ABRP34_10480</name>
</gene>
<dbReference type="AlphaFoldDB" id="A0AAU8EX32"/>
<dbReference type="RefSeq" id="WP_003806399.1">
    <property type="nucleotide sequence ID" value="NZ_CP159279.1"/>
</dbReference>